<dbReference type="PROSITE" id="PS50297">
    <property type="entry name" value="ANK_REP_REGION"/>
    <property type="match status" value="4"/>
</dbReference>
<dbReference type="PROSITE" id="PS50088">
    <property type="entry name" value="ANK_REPEAT"/>
    <property type="match status" value="4"/>
</dbReference>
<keyword evidence="11" id="KW-1053">Target membrane</keyword>
<evidence type="ECO:0000256" key="2">
    <source>
        <dbReference type="ARBA" id="ARBA00004613"/>
    </source>
</evidence>
<evidence type="ECO:0000256" key="9">
    <source>
        <dbReference type="ARBA" id="ARBA00023028"/>
    </source>
</evidence>
<dbReference type="InterPro" id="IPR002110">
    <property type="entry name" value="Ankyrin_rpt"/>
</dbReference>
<feature type="repeat" description="ANK" evidence="12">
    <location>
        <begin position="287"/>
        <end position="321"/>
    </location>
</feature>
<keyword evidence="9" id="KW-0638">Presynaptic neurotoxin</keyword>
<feature type="repeat" description="ANK" evidence="12">
    <location>
        <begin position="218"/>
        <end position="252"/>
    </location>
</feature>
<gene>
    <name evidence="13" type="ORF">HNY73_005452</name>
</gene>
<reference evidence="13" key="1">
    <citation type="journal article" date="2020" name="bioRxiv">
        <title>Chromosome-level reference genome of the European wasp spider Argiope bruennichi: a resource for studies on range expansion and evolutionary adaptation.</title>
        <authorList>
            <person name="Sheffer M.M."/>
            <person name="Hoppe A."/>
            <person name="Krehenwinkel H."/>
            <person name="Uhl G."/>
            <person name="Kuss A.W."/>
            <person name="Jensen L."/>
            <person name="Jensen C."/>
            <person name="Gillespie R.G."/>
            <person name="Hoff K.J."/>
            <person name="Prost S."/>
        </authorList>
    </citation>
    <scope>NUCLEOTIDE SEQUENCE</scope>
</reference>
<dbReference type="SMART" id="SM00248">
    <property type="entry name" value="ANK"/>
    <property type="match status" value="9"/>
</dbReference>
<evidence type="ECO:0000256" key="3">
    <source>
        <dbReference type="ARBA" id="ARBA00022483"/>
    </source>
</evidence>
<comment type="caution">
    <text evidence="13">The sequence shown here is derived from an EMBL/GenBank/DDBJ whole genome shotgun (WGS) entry which is preliminary data.</text>
</comment>
<organism evidence="13 14">
    <name type="scientific">Argiope bruennichi</name>
    <name type="common">Wasp spider</name>
    <name type="synonym">Aranea bruennichi</name>
    <dbReference type="NCBI Taxonomy" id="94029"/>
    <lineage>
        <taxon>Eukaryota</taxon>
        <taxon>Metazoa</taxon>
        <taxon>Ecdysozoa</taxon>
        <taxon>Arthropoda</taxon>
        <taxon>Chelicerata</taxon>
        <taxon>Arachnida</taxon>
        <taxon>Araneae</taxon>
        <taxon>Araneomorphae</taxon>
        <taxon>Entelegynae</taxon>
        <taxon>Araneoidea</taxon>
        <taxon>Araneidae</taxon>
        <taxon>Argiope</taxon>
    </lineage>
</organism>
<evidence type="ECO:0000256" key="4">
    <source>
        <dbReference type="ARBA" id="ARBA00022525"/>
    </source>
</evidence>
<dbReference type="EMBL" id="JABXBU010000011">
    <property type="protein sequence ID" value="KAF8790430.1"/>
    <property type="molecule type" value="Genomic_DNA"/>
</dbReference>
<dbReference type="AlphaFoldDB" id="A0A8T0FM03"/>
<keyword evidence="7" id="KW-0528">Neurotoxin</keyword>
<evidence type="ECO:0000256" key="5">
    <source>
        <dbReference type="ARBA" id="ARBA00022537"/>
    </source>
</evidence>
<dbReference type="GO" id="GO:0005576">
    <property type="term" value="C:extracellular region"/>
    <property type="evidence" value="ECO:0007669"/>
    <property type="project" value="UniProtKB-SubCell"/>
</dbReference>
<sequence length="554" mass="62755">MEEDESTPGPSVNYCMLHHIVAQPPTNEFQQLKTLRRILKRGADLFHLNEEKNPPLHHAVANYGGQIKAIKYLLKKGADQKIFNGNDLTLFQVINYSKKSYKICKFLFRVGYNLNVIRTPFPLQKAVESENCSVKTVKLLIENGARASSQTLLKAVQNTAIKPKVIELLLSYGANANTNGDFGYSPLHCAISNTNMKAEIVHSLLYAGAPVNARTTERAFTPLHLMTRKQHQCPVVTEMLLAYGADVDAKCTMGRTPLMYASRKKGGFEIVKMLLACGADPNAKDKEGLNALHHALMGFSPNGKTIKLLIRHGADVSCKADDLTPFEWYIEGPPDRFTPGAFQAFFEYGVDVHFKTSDDKSALAILLEECTDNLDAIIFLLNNRAWCTDYELEWQSAINEIADKCTETYSTDLETIIKYAILHQFYKHGQFFLLHTPSEYVAIKSQCIHECFKMHCKNLPHGNLLHMLLTQKFYSCDECMNEIFMHTSDNIGMVYFDTLLKMISKKFLLERLQAQKVYTICNNRIIMLNNDCVRMIGKYMDKTQLYMSVLAFSA</sequence>
<keyword evidence="11" id="KW-0472">Membrane</keyword>
<protein>
    <submittedName>
        <fullName evidence="13">Putative ankyrin repeat protein L88 like protein</fullName>
    </submittedName>
</protein>
<dbReference type="PANTHER" id="PTHR24126:SF14">
    <property type="entry name" value="ANK_REP_REGION DOMAIN-CONTAINING PROTEIN"/>
    <property type="match status" value="1"/>
</dbReference>
<evidence type="ECO:0000256" key="1">
    <source>
        <dbReference type="ARBA" id="ARBA00004175"/>
    </source>
</evidence>
<keyword evidence="6" id="KW-0800">Toxin</keyword>
<evidence type="ECO:0000256" key="11">
    <source>
        <dbReference type="ARBA" id="ARBA00023298"/>
    </source>
</evidence>
<dbReference type="InterPro" id="IPR036770">
    <property type="entry name" value="Ankyrin_rpt-contain_sf"/>
</dbReference>
<dbReference type="SUPFAM" id="SSF48403">
    <property type="entry name" value="Ankyrin repeat"/>
    <property type="match status" value="1"/>
</dbReference>
<keyword evidence="14" id="KW-1185">Reference proteome</keyword>
<dbReference type="Pfam" id="PF13637">
    <property type="entry name" value="Ank_4"/>
    <property type="match status" value="1"/>
</dbReference>
<accession>A0A8T0FM03</accession>
<evidence type="ECO:0000313" key="13">
    <source>
        <dbReference type="EMBL" id="KAF8790430.1"/>
    </source>
</evidence>
<dbReference type="GO" id="GO:0044218">
    <property type="term" value="C:other organism cell membrane"/>
    <property type="evidence" value="ECO:0007669"/>
    <property type="project" value="UniProtKB-KW"/>
</dbReference>
<feature type="repeat" description="ANK" evidence="12">
    <location>
        <begin position="182"/>
        <end position="216"/>
    </location>
</feature>
<dbReference type="GO" id="GO:0090729">
    <property type="term" value="F:toxin activity"/>
    <property type="evidence" value="ECO:0007669"/>
    <property type="project" value="UniProtKB-KW"/>
</dbReference>
<dbReference type="PRINTS" id="PR01415">
    <property type="entry name" value="ANKYRIN"/>
</dbReference>
<evidence type="ECO:0000256" key="12">
    <source>
        <dbReference type="PROSITE-ProRule" id="PRU00023"/>
    </source>
</evidence>
<dbReference type="Proteomes" id="UP000807504">
    <property type="component" value="Unassembled WGS sequence"/>
</dbReference>
<keyword evidence="8" id="KW-0677">Repeat</keyword>
<keyword evidence="4" id="KW-0964">Secreted</keyword>
<evidence type="ECO:0000256" key="8">
    <source>
        <dbReference type="ARBA" id="ARBA00022737"/>
    </source>
</evidence>
<keyword evidence="3" id="KW-0268">Exocytosis</keyword>
<comment type="subcellular location">
    <subcellularLocation>
        <location evidence="2">Secreted</location>
    </subcellularLocation>
    <subcellularLocation>
        <location evidence="1">Target cell membrane</location>
    </subcellularLocation>
</comment>
<evidence type="ECO:0000256" key="10">
    <source>
        <dbReference type="ARBA" id="ARBA00023043"/>
    </source>
</evidence>
<name>A0A8T0FM03_ARGBR</name>
<evidence type="ECO:0000256" key="6">
    <source>
        <dbReference type="ARBA" id="ARBA00022656"/>
    </source>
</evidence>
<keyword evidence="5" id="KW-1052">Target cell membrane</keyword>
<keyword evidence="10 12" id="KW-0040">ANK repeat</keyword>
<dbReference type="OrthoDB" id="6339708at2759"/>
<reference evidence="13" key="2">
    <citation type="submission" date="2020-06" db="EMBL/GenBank/DDBJ databases">
        <authorList>
            <person name="Sheffer M."/>
        </authorList>
    </citation>
    <scope>NUCLEOTIDE SEQUENCE</scope>
</reference>
<dbReference type="GO" id="GO:0044231">
    <property type="term" value="C:host cell presynaptic membrane"/>
    <property type="evidence" value="ECO:0007669"/>
    <property type="project" value="UniProtKB-KW"/>
</dbReference>
<evidence type="ECO:0000313" key="14">
    <source>
        <dbReference type="Proteomes" id="UP000807504"/>
    </source>
</evidence>
<dbReference type="GO" id="GO:0006887">
    <property type="term" value="P:exocytosis"/>
    <property type="evidence" value="ECO:0007669"/>
    <property type="project" value="UniProtKB-KW"/>
</dbReference>
<evidence type="ECO:0000256" key="7">
    <source>
        <dbReference type="ARBA" id="ARBA00022699"/>
    </source>
</evidence>
<dbReference type="Pfam" id="PF12796">
    <property type="entry name" value="Ank_2"/>
    <property type="match status" value="1"/>
</dbReference>
<proteinExistence type="predicted"/>
<dbReference type="PANTHER" id="PTHR24126">
    <property type="entry name" value="ANKYRIN REPEAT, PH AND SEC7 DOMAIN CONTAINING PROTEIN SECG-RELATED"/>
    <property type="match status" value="1"/>
</dbReference>
<dbReference type="Gene3D" id="1.25.40.20">
    <property type="entry name" value="Ankyrin repeat-containing domain"/>
    <property type="match status" value="2"/>
</dbReference>
<feature type="repeat" description="ANK" evidence="12">
    <location>
        <begin position="253"/>
        <end position="286"/>
    </location>
</feature>